<proteinExistence type="predicted"/>
<protein>
    <submittedName>
        <fullName evidence="1">Uncharacterized protein</fullName>
    </submittedName>
</protein>
<reference evidence="1 2" key="1">
    <citation type="submission" date="2013-11" db="EMBL/GenBank/DDBJ databases">
        <title>Genome sequencing of Stegodyphus mimosarum.</title>
        <authorList>
            <person name="Bechsgaard J."/>
        </authorList>
    </citation>
    <scope>NUCLEOTIDE SEQUENCE [LARGE SCALE GENOMIC DNA]</scope>
</reference>
<dbReference type="Proteomes" id="UP000054359">
    <property type="component" value="Unassembled WGS sequence"/>
</dbReference>
<gene>
    <name evidence="1" type="ORF">X975_00054</name>
</gene>
<evidence type="ECO:0000313" key="1">
    <source>
        <dbReference type="EMBL" id="KFM75379.1"/>
    </source>
</evidence>
<feature type="non-terminal residue" evidence="1">
    <location>
        <position position="105"/>
    </location>
</feature>
<sequence>MMIPEGAYESQEVIRHQDQLETSSSQLDIPLESSSLPDGILRLACEASISNFVTSISKELLISREHNDQPPQSHIDPQDNGTQNTHFESLLYIGCIVWLGLLRKF</sequence>
<dbReference type="OrthoDB" id="196393at2759"/>
<keyword evidence="2" id="KW-1185">Reference proteome</keyword>
<evidence type="ECO:0000313" key="2">
    <source>
        <dbReference type="Proteomes" id="UP000054359"/>
    </source>
</evidence>
<accession>A0A087UDE0</accession>
<name>A0A087UDE0_STEMI</name>
<dbReference type="AlphaFoldDB" id="A0A087UDE0"/>
<dbReference type="EMBL" id="KK119318">
    <property type="protein sequence ID" value="KFM75379.1"/>
    <property type="molecule type" value="Genomic_DNA"/>
</dbReference>
<organism evidence="1 2">
    <name type="scientific">Stegodyphus mimosarum</name>
    <name type="common">African social velvet spider</name>
    <dbReference type="NCBI Taxonomy" id="407821"/>
    <lineage>
        <taxon>Eukaryota</taxon>
        <taxon>Metazoa</taxon>
        <taxon>Ecdysozoa</taxon>
        <taxon>Arthropoda</taxon>
        <taxon>Chelicerata</taxon>
        <taxon>Arachnida</taxon>
        <taxon>Araneae</taxon>
        <taxon>Araneomorphae</taxon>
        <taxon>Entelegynae</taxon>
        <taxon>Eresoidea</taxon>
        <taxon>Eresidae</taxon>
        <taxon>Stegodyphus</taxon>
    </lineage>
</organism>